<sequence>MKNRIIVTLALTAILTSCSSTKKTTSNDTEATTVQMKTEQDESTTKTTESTVTTSPMVHKNMATQINESTSAMNNIGAKNSSNSLGAEYSKMFTALGMSENQISIFKSSMERFKTKQANTASGEMLGSIESERTRQMESILSSAQYAKYEQWLADNQ</sequence>
<feature type="signal peptide" evidence="2">
    <location>
        <begin position="1"/>
        <end position="22"/>
    </location>
</feature>
<dbReference type="AlphaFoldDB" id="A0A4R7CV09"/>
<organism evidence="3 4">
    <name type="scientific">Maribacter caenipelagi</name>
    <dbReference type="NCBI Taxonomy" id="1447781"/>
    <lineage>
        <taxon>Bacteria</taxon>
        <taxon>Pseudomonadati</taxon>
        <taxon>Bacteroidota</taxon>
        <taxon>Flavobacteriia</taxon>
        <taxon>Flavobacteriales</taxon>
        <taxon>Flavobacteriaceae</taxon>
        <taxon>Maribacter</taxon>
    </lineage>
</organism>
<feature type="compositionally biased region" description="Polar residues" evidence="1">
    <location>
        <begin position="27"/>
        <end position="37"/>
    </location>
</feature>
<reference evidence="3 4" key="1">
    <citation type="submission" date="2019-03" db="EMBL/GenBank/DDBJ databases">
        <title>Genomic Encyclopedia of Type Strains, Phase III (KMG-III): the genomes of soil and plant-associated and newly described type strains.</title>
        <authorList>
            <person name="Whitman W."/>
        </authorList>
    </citation>
    <scope>NUCLEOTIDE SEQUENCE [LARGE SCALE GENOMIC DNA]</scope>
    <source>
        <strain evidence="3 4">CECT 8455</strain>
    </source>
</reference>
<dbReference type="Proteomes" id="UP000295274">
    <property type="component" value="Unassembled WGS sequence"/>
</dbReference>
<protein>
    <recommendedName>
        <fullName evidence="5">DUF4168 domain-containing protein</fullName>
    </recommendedName>
</protein>
<proteinExistence type="predicted"/>
<evidence type="ECO:0000256" key="1">
    <source>
        <dbReference type="SAM" id="MobiDB-lite"/>
    </source>
</evidence>
<keyword evidence="4" id="KW-1185">Reference proteome</keyword>
<name>A0A4R7CV09_9FLAO</name>
<dbReference type="PROSITE" id="PS51257">
    <property type="entry name" value="PROKAR_LIPOPROTEIN"/>
    <property type="match status" value="1"/>
</dbReference>
<evidence type="ECO:0000313" key="3">
    <source>
        <dbReference type="EMBL" id="TDS11990.1"/>
    </source>
</evidence>
<evidence type="ECO:0000256" key="2">
    <source>
        <dbReference type="SAM" id="SignalP"/>
    </source>
</evidence>
<dbReference type="RefSeq" id="WP_133674339.1">
    <property type="nucleotide sequence ID" value="NZ_SNZW01000018.1"/>
</dbReference>
<dbReference type="EMBL" id="SNZW01000018">
    <property type="protein sequence ID" value="TDS11990.1"/>
    <property type="molecule type" value="Genomic_DNA"/>
</dbReference>
<dbReference type="OrthoDB" id="1442645at2"/>
<evidence type="ECO:0000313" key="4">
    <source>
        <dbReference type="Proteomes" id="UP000295274"/>
    </source>
</evidence>
<gene>
    <name evidence="3" type="ORF">DFQ03_3377</name>
</gene>
<evidence type="ECO:0008006" key="5">
    <source>
        <dbReference type="Google" id="ProtNLM"/>
    </source>
</evidence>
<feature type="chain" id="PRO_5020370942" description="DUF4168 domain-containing protein" evidence="2">
    <location>
        <begin position="23"/>
        <end position="157"/>
    </location>
</feature>
<comment type="caution">
    <text evidence="3">The sequence shown here is derived from an EMBL/GenBank/DDBJ whole genome shotgun (WGS) entry which is preliminary data.</text>
</comment>
<feature type="region of interest" description="Disordered" evidence="1">
    <location>
        <begin position="21"/>
        <end position="53"/>
    </location>
</feature>
<keyword evidence="2" id="KW-0732">Signal</keyword>
<accession>A0A4R7CV09</accession>